<dbReference type="PANTHER" id="PTHR44329">
    <property type="entry name" value="SERINE/THREONINE-PROTEIN KINASE TNNI3K-RELATED"/>
    <property type="match status" value="1"/>
</dbReference>
<dbReference type="SUPFAM" id="SSF56112">
    <property type="entry name" value="Protein kinase-like (PK-like)"/>
    <property type="match status" value="1"/>
</dbReference>
<dbReference type="GO" id="GO:0005524">
    <property type="term" value="F:ATP binding"/>
    <property type="evidence" value="ECO:0007669"/>
    <property type="project" value="InterPro"/>
</dbReference>
<comment type="caution">
    <text evidence="2">The sequence shown here is derived from an EMBL/GenBank/DDBJ whole genome shotgun (WGS) entry which is preliminary data.</text>
</comment>
<dbReference type="OrthoDB" id="2432631at2759"/>
<keyword evidence="2" id="KW-0418">Kinase</keyword>
<keyword evidence="2" id="KW-0808">Transferase</keyword>
<protein>
    <submittedName>
        <fullName evidence="2">Kinase-like domain-containing protein</fullName>
    </submittedName>
</protein>
<proteinExistence type="predicted"/>
<keyword evidence="3" id="KW-1185">Reference proteome</keyword>
<reference evidence="2 3" key="1">
    <citation type="submission" date="2018-06" db="EMBL/GenBank/DDBJ databases">
        <title>Comparative genomics reveals the genomic features of Rhizophagus irregularis, R. cerebriforme, R. diaphanum and Gigaspora rosea, and their symbiotic lifestyle signature.</title>
        <authorList>
            <person name="Morin E."/>
            <person name="San Clemente H."/>
            <person name="Chen E.C.H."/>
            <person name="De La Providencia I."/>
            <person name="Hainaut M."/>
            <person name="Kuo A."/>
            <person name="Kohler A."/>
            <person name="Murat C."/>
            <person name="Tang N."/>
            <person name="Roy S."/>
            <person name="Loubradou J."/>
            <person name="Henrissat B."/>
            <person name="Grigoriev I.V."/>
            <person name="Corradi N."/>
            <person name="Roux C."/>
            <person name="Martin F.M."/>
        </authorList>
    </citation>
    <scope>NUCLEOTIDE SEQUENCE [LARGE SCALE GENOMIC DNA]</scope>
    <source>
        <strain evidence="2 3">DAOM 194757</strain>
    </source>
</reference>
<accession>A0A397W5A0</accession>
<feature type="domain" description="Protein kinase" evidence="1">
    <location>
        <begin position="1"/>
        <end position="166"/>
    </location>
</feature>
<dbReference type="AlphaFoldDB" id="A0A397W5A0"/>
<evidence type="ECO:0000259" key="1">
    <source>
        <dbReference type="PROSITE" id="PS50011"/>
    </source>
</evidence>
<dbReference type="InterPro" id="IPR000719">
    <property type="entry name" value="Prot_kinase_dom"/>
</dbReference>
<dbReference type="GO" id="GO:0004674">
    <property type="term" value="F:protein serine/threonine kinase activity"/>
    <property type="evidence" value="ECO:0007669"/>
    <property type="project" value="TreeGrafter"/>
</dbReference>
<dbReference type="Gene3D" id="1.10.510.10">
    <property type="entry name" value="Transferase(Phosphotransferase) domain 1"/>
    <property type="match status" value="1"/>
</dbReference>
<sequence length="185" mass="21172">MGQDHKNKLLRLVDILKDLIQIHEAGYIHCDFHSGNILQYKEELWLEKIIKSYIANLGLSRNNKESLLKKGICGVLPYIAPEILLGQKFTQAANIYGFGVGISPFDGYLFNNDLAIKICIGLRPDFAPGTPDCYTKLAKLCINSDPQKWPTAKMLFGEFLKWYSFINELEPDNEVDTFDEYDEYI</sequence>
<evidence type="ECO:0000313" key="2">
    <source>
        <dbReference type="EMBL" id="RIB28737.1"/>
    </source>
</evidence>
<dbReference type="InterPro" id="IPR051681">
    <property type="entry name" value="Ser/Thr_Kinases-Pseudokinases"/>
</dbReference>
<dbReference type="EMBL" id="QKWP01000057">
    <property type="protein sequence ID" value="RIB28737.1"/>
    <property type="molecule type" value="Genomic_DNA"/>
</dbReference>
<gene>
    <name evidence="2" type="ORF">C2G38_2028301</name>
</gene>
<dbReference type="PANTHER" id="PTHR44329:SF214">
    <property type="entry name" value="PROTEIN KINASE DOMAIN-CONTAINING PROTEIN"/>
    <property type="match status" value="1"/>
</dbReference>
<dbReference type="InterPro" id="IPR011009">
    <property type="entry name" value="Kinase-like_dom_sf"/>
</dbReference>
<dbReference type="STRING" id="44941.A0A397W5A0"/>
<organism evidence="2 3">
    <name type="scientific">Gigaspora rosea</name>
    <dbReference type="NCBI Taxonomy" id="44941"/>
    <lineage>
        <taxon>Eukaryota</taxon>
        <taxon>Fungi</taxon>
        <taxon>Fungi incertae sedis</taxon>
        <taxon>Mucoromycota</taxon>
        <taxon>Glomeromycotina</taxon>
        <taxon>Glomeromycetes</taxon>
        <taxon>Diversisporales</taxon>
        <taxon>Gigasporaceae</taxon>
        <taxon>Gigaspora</taxon>
    </lineage>
</organism>
<dbReference type="Proteomes" id="UP000266673">
    <property type="component" value="Unassembled WGS sequence"/>
</dbReference>
<evidence type="ECO:0000313" key="3">
    <source>
        <dbReference type="Proteomes" id="UP000266673"/>
    </source>
</evidence>
<dbReference type="PROSITE" id="PS50011">
    <property type="entry name" value="PROTEIN_KINASE_DOM"/>
    <property type="match status" value="1"/>
</dbReference>
<name>A0A397W5A0_9GLOM</name>
<dbReference type="Pfam" id="PF00069">
    <property type="entry name" value="Pkinase"/>
    <property type="match status" value="1"/>
</dbReference>